<protein>
    <recommendedName>
        <fullName evidence="2">Anti-sigma factor antagonist</fullName>
    </recommendedName>
</protein>
<dbReference type="STRING" id="206665.SAMN04488516_101123"/>
<keyword evidence="5" id="KW-1185">Reference proteome</keyword>
<name>A0A1G9ZRV7_9BACT</name>
<evidence type="ECO:0000256" key="2">
    <source>
        <dbReference type="RuleBase" id="RU003749"/>
    </source>
</evidence>
<evidence type="ECO:0000256" key="1">
    <source>
        <dbReference type="ARBA" id="ARBA00009013"/>
    </source>
</evidence>
<accession>A0A1G9ZRV7</accession>
<feature type="domain" description="STAS" evidence="3">
    <location>
        <begin position="2"/>
        <end position="112"/>
    </location>
</feature>
<dbReference type="InterPro" id="IPR002645">
    <property type="entry name" value="STAS_dom"/>
</dbReference>
<dbReference type="EMBL" id="FNIN01000001">
    <property type="protein sequence ID" value="SDN23346.1"/>
    <property type="molecule type" value="Genomic_DNA"/>
</dbReference>
<sequence>MENVLIQKKEDIYLTKIVGELILENVEELKPRLEEILEEDWKVLGIDLSEIQFMDSSGIGFLVALSNKVKQKGKKFVLVNPSVQVIKTLKLVNIYHFFDKVDDSEDLITLIE</sequence>
<dbReference type="InterPro" id="IPR003658">
    <property type="entry name" value="Anti-sigma_ant"/>
</dbReference>
<dbReference type="CDD" id="cd07043">
    <property type="entry name" value="STAS_anti-anti-sigma_factors"/>
    <property type="match status" value="1"/>
</dbReference>
<comment type="similarity">
    <text evidence="1 2">Belongs to the anti-sigma-factor antagonist family.</text>
</comment>
<dbReference type="Proteomes" id="UP000199602">
    <property type="component" value="Unassembled WGS sequence"/>
</dbReference>
<evidence type="ECO:0000313" key="5">
    <source>
        <dbReference type="Proteomes" id="UP000199602"/>
    </source>
</evidence>
<dbReference type="GO" id="GO:0043856">
    <property type="term" value="F:anti-sigma factor antagonist activity"/>
    <property type="evidence" value="ECO:0007669"/>
    <property type="project" value="InterPro"/>
</dbReference>
<proteinExistence type="inferred from homology"/>
<dbReference type="AlphaFoldDB" id="A0A1G9ZRV7"/>
<dbReference type="SUPFAM" id="SSF52091">
    <property type="entry name" value="SpoIIaa-like"/>
    <property type="match status" value="1"/>
</dbReference>
<evidence type="ECO:0000313" key="4">
    <source>
        <dbReference type="EMBL" id="SDN23346.1"/>
    </source>
</evidence>
<dbReference type="PANTHER" id="PTHR33495">
    <property type="entry name" value="ANTI-SIGMA FACTOR ANTAGONIST TM_1081-RELATED-RELATED"/>
    <property type="match status" value="1"/>
</dbReference>
<dbReference type="InterPro" id="IPR036513">
    <property type="entry name" value="STAS_dom_sf"/>
</dbReference>
<dbReference type="Pfam" id="PF01740">
    <property type="entry name" value="STAS"/>
    <property type="match status" value="1"/>
</dbReference>
<dbReference type="RefSeq" id="WP_092061790.1">
    <property type="nucleotide sequence ID" value="NZ_FNIN01000001.1"/>
</dbReference>
<reference evidence="4 5" key="1">
    <citation type="submission" date="2016-10" db="EMBL/GenBank/DDBJ databases">
        <authorList>
            <person name="de Groot N.N."/>
        </authorList>
    </citation>
    <scope>NUCLEOTIDE SEQUENCE [LARGE SCALE GENOMIC DNA]</scope>
    <source>
        <strain evidence="4 5">DSM 15269</strain>
    </source>
</reference>
<dbReference type="OrthoDB" id="5471473at2"/>
<dbReference type="PROSITE" id="PS50801">
    <property type="entry name" value="STAS"/>
    <property type="match status" value="1"/>
</dbReference>
<evidence type="ECO:0000259" key="3">
    <source>
        <dbReference type="PROSITE" id="PS50801"/>
    </source>
</evidence>
<dbReference type="NCBIfam" id="TIGR00377">
    <property type="entry name" value="ant_ant_sig"/>
    <property type="match status" value="1"/>
</dbReference>
<gene>
    <name evidence="4" type="ORF">SAMN04488516_101123</name>
</gene>
<dbReference type="Gene3D" id="3.30.750.24">
    <property type="entry name" value="STAS domain"/>
    <property type="match status" value="1"/>
</dbReference>
<organism evidence="4 5">
    <name type="scientific">Desulfonauticus submarinus</name>
    <dbReference type="NCBI Taxonomy" id="206665"/>
    <lineage>
        <taxon>Bacteria</taxon>
        <taxon>Pseudomonadati</taxon>
        <taxon>Thermodesulfobacteriota</taxon>
        <taxon>Desulfovibrionia</taxon>
        <taxon>Desulfovibrionales</taxon>
        <taxon>Desulfonauticaceae</taxon>
        <taxon>Desulfonauticus</taxon>
    </lineage>
</organism>